<evidence type="ECO:0000313" key="2">
    <source>
        <dbReference type="EMBL" id="QCY69458.1"/>
    </source>
</evidence>
<evidence type="ECO:0000313" key="3">
    <source>
        <dbReference type="Proteomes" id="UP000309016"/>
    </source>
</evidence>
<keyword evidence="3" id="KW-1185">Reference proteome</keyword>
<dbReference type="Proteomes" id="UP000309016">
    <property type="component" value="Chromosome"/>
</dbReference>
<dbReference type="RefSeq" id="WP_139066025.1">
    <property type="nucleotide sequence ID" value="NZ_CP040812.1"/>
</dbReference>
<feature type="compositionally biased region" description="Polar residues" evidence="1">
    <location>
        <begin position="30"/>
        <end position="47"/>
    </location>
</feature>
<accession>A0A5B7X430</accession>
<dbReference type="KEGG" id="afla:FHG64_08680"/>
<organism evidence="2 3">
    <name type="scientific">Antarcticibacterium flavum</name>
    <dbReference type="NCBI Taxonomy" id="2058175"/>
    <lineage>
        <taxon>Bacteria</taxon>
        <taxon>Pseudomonadati</taxon>
        <taxon>Bacteroidota</taxon>
        <taxon>Flavobacteriia</taxon>
        <taxon>Flavobacteriales</taxon>
        <taxon>Flavobacteriaceae</taxon>
        <taxon>Antarcticibacterium</taxon>
    </lineage>
</organism>
<dbReference type="EMBL" id="CP040812">
    <property type="protein sequence ID" value="QCY69458.1"/>
    <property type="molecule type" value="Genomic_DNA"/>
</dbReference>
<reference evidence="2 3" key="1">
    <citation type="submission" date="2019-06" db="EMBL/GenBank/DDBJ databases">
        <title>Complete genome sequence of Antarcticibacterium flavum KCTC 52984T from an Antarctic marine sediment.</title>
        <authorList>
            <person name="Lee Y.M."/>
            <person name="Shin S.C."/>
        </authorList>
    </citation>
    <scope>NUCLEOTIDE SEQUENCE [LARGE SCALE GENOMIC DNA]</scope>
    <source>
        <strain evidence="2 3">KCTC 52984</strain>
    </source>
</reference>
<name>A0A5B7X430_9FLAO</name>
<dbReference type="PROSITE" id="PS51257">
    <property type="entry name" value="PROKAR_LIPOPROTEIN"/>
    <property type="match status" value="1"/>
</dbReference>
<feature type="region of interest" description="Disordered" evidence="1">
    <location>
        <begin position="23"/>
        <end position="126"/>
    </location>
</feature>
<protein>
    <submittedName>
        <fullName evidence="2">Uncharacterized protein</fullName>
    </submittedName>
</protein>
<evidence type="ECO:0000256" key="1">
    <source>
        <dbReference type="SAM" id="MobiDB-lite"/>
    </source>
</evidence>
<dbReference type="OrthoDB" id="678557at2"/>
<sequence length="126" mass="13149">MQIRKIGLGILAICVMGFTSCKDEEKATATPPQSEVQTNQNPKTTAAVNPAHGQPGHRCDIPVGAPLDQASGTQAMQQQQQSQTINSPTSSPVRVNNSTATPTKNPPHGQPGHDCTIPVGADLTSN</sequence>
<feature type="compositionally biased region" description="Low complexity" evidence="1">
    <location>
        <begin position="69"/>
        <end position="84"/>
    </location>
</feature>
<feature type="compositionally biased region" description="Polar residues" evidence="1">
    <location>
        <begin position="85"/>
        <end position="103"/>
    </location>
</feature>
<gene>
    <name evidence="2" type="ORF">FHG64_08680</name>
</gene>
<proteinExistence type="predicted"/>
<dbReference type="AlphaFoldDB" id="A0A5B7X430"/>